<sequence length="127" mass="15499">MHWPDKFFDTYYLFFEFLVALKWTNALARRTAAGLFILRFSGAVLFELTKIRWLFVFAPNIFENFYLFYTIAKKWTRFETTSAKKLTIVLLVVGIPKIIQEYLMHFVYVDRTWNFLRNTFFWWLYGS</sequence>
<comment type="caution">
    <text evidence="1">The sequence shown here is derived from an EMBL/GenBank/DDBJ whole genome shotgun (WGS) entry which is preliminary data.</text>
</comment>
<reference evidence="1 2" key="1">
    <citation type="journal article" date="2016" name="Nat. Commun.">
        <title>Thousands of microbial genomes shed light on interconnected biogeochemical processes in an aquifer system.</title>
        <authorList>
            <person name="Anantharaman K."/>
            <person name="Brown C.T."/>
            <person name="Hug L.A."/>
            <person name="Sharon I."/>
            <person name="Castelle C.J."/>
            <person name="Probst A.J."/>
            <person name="Thomas B.C."/>
            <person name="Singh A."/>
            <person name="Wilkins M.J."/>
            <person name="Karaoz U."/>
            <person name="Brodie E.L."/>
            <person name="Williams K.H."/>
            <person name="Hubbard S.S."/>
            <person name="Banfield J.F."/>
        </authorList>
    </citation>
    <scope>NUCLEOTIDE SEQUENCE [LARGE SCALE GENOMIC DNA]</scope>
</reference>
<organism evidence="1 2">
    <name type="scientific">Candidatus Giovannonibacteria bacterium RIFCSPLOWO2_01_FULL_46_32</name>
    <dbReference type="NCBI Taxonomy" id="1798353"/>
    <lineage>
        <taxon>Bacteria</taxon>
        <taxon>Candidatus Giovannoniibacteriota</taxon>
    </lineage>
</organism>
<dbReference type="Proteomes" id="UP000177346">
    <property type="component" value="Unassembled WGS sequence"/>
</dbReference>
<evidence type="ECO:0000313" key="1">
    <source>
        <dbReference type="EMBL" id="OGF86796.1"/>
    </source>
</evidence>
<gene>
    <name evidence="1" type="ORF">A3B19_01915</name>
</gene>
<accession>A0A1F5XG59</accession>
<protein>
    <submittedName>
        <fullName evidence="1">Uncharacterized protein</fullName>
    </submittedName>
</protein>
<evidence type="ECO:0000313" key="2">
    <source>
        <dbReference type="Proteomes" id="UP000177346"/>
    </source>
</evidence>
<proteinExistence type="predicted"/>
<name>A0A1F5XG59_9BACT</name>
<dbReference type="AlphaFoldDB" id="A0A1F5XG59"/>
<dbReference type="EMBL" id="MFIF01000011">
    <property type="protein sequence ID" value="OGF86796.1"/>
    <property type="molecule type" value="Genomic_DNA"/>
</dbReference>